<reference evidence="2 3" key="1">
    <citation type="submission" date="2019-11" db="EMBL/GenBank/DDBJ databases">
        <title>Complete genome sequence of Corynebacterium kalinowskii 1959, a novel Corynebacterium species isolated from soil of a small paddock in Vilsendorf, Germany.</title>
        <authorList>
            <person name="Schaffert L."/>
            <person name="Ruwe M."/>
            <person name="Milse J."/>
            <person name="Hanuschka K."/>
            <person name="Ortseifen V."/>
            <person name="Droste J."/>
            <person name="Brandt D."/>
            <person name="Schlueter L."/>
            <person name="Kutter Y."/>
            <person name="Vinke S."/>
            <person name="Viehoefer P."/>
            <person name="Jacob L."/>
            <person name="Luebke N.-C."/>
            <person name="Schulte-Berndt E."/>
            <person name="Hain C."/>
            <person name="Linder M."/>
            <person name="Schmidt P."/>
            <person name="Wollenschlaeger L."/>
            <person name="Luttermann T."/>
            <person name="Thieme E."/>
            <person name="Hassa J."/>
            <person name="Haak M."/>
            <person name="Wittchen M."/>
            <person name="Mentz A."/>
            <person name="Persicke M."/>
            <person name="Busche T."/>
            <person name="Ruckert C."/>
        </authorList>
    </citation>
    <scope>NUCLEOTIDE SEQUENCE [LARGE SCALE GENOMIC DNA]</scope>
    <source>
        <strain evidence="2 3">2039</strain>
    </source>
</reference>
<proteinExistence type="predicted"/>
<dbReference type="EMBL" id="CP046455">
    <property type="protein sequence ID" value="QGU07132.1"/>
    <property type="molecule type" value="Genomic_DNA"/>
</dbReference>
<protein>
    <recommendedName>
        <fullName evidence="1">ACT domain-containing protein</fullName>
    </recommendedName>
</protein>
<feature type="domain" description="ACT" evidence="1">
    <location>
        <begin position="8"/>
        <end position="85"/>
    </location>
</feature>
<dbReference type="KEGG" id="cok:COCCU_05940"/>
<evidence type="ECO:0000313" key="2">
    <source>
        <dbReference type="EMBL" id="QGU07132.1"/>
    </source>
</evidence>
<keyword evidence="3" id="KW-1185">Reference proteome</keyword>
<gene>
    <name evidence="2" type="ORF">COCCU_05940</name>
</gene>
<dbReference type="AlphaFoldDB" id="A0A6B8VNL8"/>
<accession>A0A6B8VNL8</accession>
<dbReference type="PROSITE" id="PS51671">
    <property type="entry name" value="ACT"/>
    <property type="match status" value="1"/>
</dbReference>
<dbReference type="InterPro" id="IPR002912">
    <property type="entry name" value="ACT_dom"/>
</dbReference>
<evidence type="ECO:0000313" key="3">
    <source>
        <dbReference type="Proteomes" id="UP000424462"/>
    </source>
</evidence>
<name>A0A6B8VNL8_9CORY</name>
<evidence type="ECO:0000259" key="1">
    <source>
        <dbReference type="PROSITE" id="PS51671"/>
    </source>
</evidence>
<sequence length="223" mass="23538">MEPTMSFLIRVQLPDLPGSLGELAEAIGLVEGNIQSVDVVQVLPEQMVVDDIVVHLPKTTMADSLITAIQTVDGAEVDSIRPFTGTVDRRGQVSMLADIAAHKNKIPKAMEKMVAVIPRSMTASWVIVLDVAENSTRVAASLAAPEDDGSSPAVDVTAARVLNPDTEDWIPESWALLDSTLAATPLTGTNMVMVVGRTGGPSFLASEVENLGNLGRIVGTILT</sequence>
<organism evidence="2 3">
    <name type="scientific">Corynebacterium occultum</name>
    <dbReference type="NCBI Taxonomy" id="2675219"/>
    <lineage>
        <taxon>Bacteria</taxon>
        <taxon>Bacillati</taxon>
        <taxon>Actinomycetota</taxon>
        <taxon>Actinomycetes</taxon>
        <taxon>Mycobacteriales</taxon>
        <taxon>Corynebacteriaceae</taxon>
        <taxon>Corynebacterium</taxon>
    </lineage>
</organism>
<dbReference type="Proteomes" id="UP000424462">
    <property type="component" value="Chromosome"/>
</dbReference>